<evidence type="ECO:0000256" key="6">
    <source>
        <dbReference type="ARBA" id="ARBA00033443"/>
    </source>
</evidence>
<dbReference type="GO" id="GO:0008897">
    <property type="term" value="F:holo-[acyl-carrier-protein] synthase activity"/>
    <property type="evidence" value="ECO:0007669"/>
    <property type="project" value="UniProtKB-EC"/>
</dbReference>
<dbReference type="Pfam" id="PF22624">
    <property type="entry name" value="AASDHPPT_N"/>
    <property type="match status" value="1"/>
</dbReference>
<dbReference type="FunFam" id="3.90.470.20:FF:000003">
    <property type="entry name" value="L-aminoadipate-semialdehyde dehydrogenase-phosphopantetheinyl transferase"/>
    <property type="match status" value="1"/>
</dbReference>
<keyword evidence="4" id="KW-0808">Transferase</keyword>
<evidence type="ECO:0000256" key="5">
    <source>
        <dbReference type="ARBA" id="ARBA00030484"/>
    </source>
</evidence>
<name>A0A287AUH5_PIG</name>
<reference evidence="12" key="1">
    <citation type="submission" date="2009-11" db="EMBL/GenBank/DDBJ databases">
        <authorList>
            <consortium name="Porcine genome sequencing project"/>
        </authorList>
    </citation>
    <scope>NUCLEOTIDE SEQUENCE [LARGE SCALE GENOMIC DNA]</scope>
    <source>
        <strain evidence="12">Duroc</strain>
    </source>
</reference>
<evidence type="ECO:0000256" key="7">
    <source>
        <dbReference type="ARBA" id="ARBA00048641"/>
    </source>
</evidence>
<comment type="catalytic activity">
    <reaction evidence="7">
        <text>apo-[ACP] + CoA = holo-[ACP] + adenosine 3',5'-bisphosphate + H(+)</text>
        <dbReference type="Rhea" id="RHEA:12068"/>
        <dbReference type="Rhea" id="RHEA-COMP:9685"/>
        <dbReference type="Rhea" id="RHEA-COMP:9690"/>
        <dbReference type="ChEBI" id="CHEBI:15378"/>
        <dbReference type="ChEBI" id="CHEBI:29999"/>
        <dbReference type="ChEBI" id="CHEBI:57287"/>
        <dbReference type="ChEBI" id="CHEBI:58343"/>
        <dbReference type="ChEBI" id="CHEBI:64479"/>
        <dbReference type="EC" id="2.7.8.7"/>
    </reaction>
    <physiologicalReaction direction="left-to-right" evidence="7">
        <dbReference type="Rhea" id="RHEA:12069"/>
    </physiologicalReaction>
</comment>
<dbReference type="GO" id="GO:0005829">
    <property type="term" value="C:cytosol"/>
    <property type="evidence" value="ECO:0007669"/>
    <property type="project" value="Ensembl"/>
</dbReference>
<dbReference type="GeneTree" id="ENSGT00390000004663"/>
<dbReference type="InterPro" id="IPR037143">
    <property type="entry name" value="4-PPantetheinyl_Trfase_dom_sf"/>
</dbReference>
<dbReference type="InterPro" id="IPR050559">
    <property type="entry name" value="P-Pant_transferase_sf"/>
</dbReference>
<evidence type="ECO:0000256" key="3">
    <source>
        <dbReference type="ARBA" id="ARBA00016301"/>
    </source>
</evidence>
<reference evidence="11" key="3">
    <citation type="submission" date="2025-08" db="UniProtKB">
        <authorList>
            <consortium name="Ensembl"/>
        </authorList>
    </citation>
    <scope>IDENTIFICATION</scope>
</reference>
<keyword evidence="14" id="KW-1267">Proteomics identification</keyword>
<dbReference type="SUPFAM" id="SSF56214">
    <property type="entry name" value="4'-phosphopantetheinyl transferase"/>
    <property type="match status" value="2"/>
</dbReference>
<sequence>MPELNGYSARLVILNTPQKVIERGSLAIVQGEGIWSPGIRCYHPTPPSEPRDHPPATAVSEVSTPVSASRGQIAIGLYLCPVSSSPSAGRLMIRKLVAEKLNIPWNNIRLQRTAKGKPVLAKDSLNPYPNFNFNISHQGDYAVLAAEPELQVGIDIMKTSFPGRGSIPEFFHIMKRKFTNKEWETIRSFKDEWTQLDMFYRNWALKESFIKAIGVGLGFELQRLEFDISPLNLDIGQVYKETRLFLDGEEEKEWAFEESKIDEHHFVAVAVRKPSGSRHQDVTSQDDSKPTQRQFTILTFNDLISSAVPMTPEDPSFWDCFCFTEEIPIRNGTKS</sequence>
<comment type="catalytic activity">
    <reaction evidence="8">
        <text>apo-[ACP] + acetyl-CoA = acetyl-[ACP] + adenosine 3',5'-bisphosphate + H(+)</text>
        <dbReference type="Rhea" id="RHEA:46564"/>
        <dbReference type="Rhea" id="RHEA-COMP:9621"/>
        <dbReference type="Rhea" id="RHEA-COMP:9690"/>
        <dbReference type="ChEBI" id="CHEBI:15378"/>
        <dbReference type="ChEBI" id="CHEBI:29999"/>
        <dbReference type="ChEBI" id="CHEBI:57288"/>
        <dbReference type="ChEBI" id="CHEBI:58343"/>
        <dbReference type="ChEBI" id="CHEBI:78446"/>
    </reaction>
    <physiologicalReaction direction="left-to-right" evidence="8">
        <dbReference type="Rhea" id="RHEA:46565"/>
    </physiologicalReaction>
</comment>
<dbReference type="GO" id="GO:0009258">
    <property type="term" value="P:10-formyltetrahydrofolate catabolic process"/>
    <property type="evidence" value="ECO:0007669"/>
    <property type="project" value="Ensembl"/>
</dbReference>
<dbReference type="InterPro" id="IPR055066">
    <property type="entry name" value="AASDHPPT_N"/>
</dbReference>
<protein>
    <recommendedName>
        <fullName evidence="3">L-aminoadipate-semialdehyde dehydrogenase-phosphopantetheinyl transferase</fullName>
        <ecNumber evidence="2">2.7.8.7</ecNumber>
    </recommendedName>
    <alternativeName>
        <fullName evidence="5">4'-phosphopantetheinyl transferase</fullName>
    </alternativeName>
    <alternativeName>
        <fullName evidence="6">Alpha-aminoadipic semialdehyde dehydrogenase-phosphopantetheinyl transferase</fullName>
    </alternativeName>
</protein>
<keyword evidence="12" id="KW-1185">Reference proteome</keyword>
<dbReference type="VGNC" id="VGNC:84943">
    <property type="gene designation" value="AASDHPPT"/>
</dbReference>
<evidence type="ECO:0000259" key="10">
    <source>
        <dbReference type="Pfam" id="PF22624"/>
    </source>
</evidence>
<evidence type="ECO:0007829" key="14">
    <source>
        <dbReference type="PeptideAtlas" id="A0A287AUH5"/>
    </source>
</evidence>
<dbReference type="ExpressionAtlas" id="A0A287AUH5">
    <property type="expression patterns" value="baseline and differential"/>
</dbReference>
<dbReference type="PANTHER" id="PTHR12215:SF10">
    <property type="entry name" value="L-AMINOADIPATE-SEMIALDEHYDE DEHYDROGENASE-PHOSPHOPANTETHEINYL TRANSFERASE"/>
    <property type="match status" value="1"/>
</dbReference>
<gene>
    <name evidence="11 13" type="primary">AASDHPPT</name>
</gene>
<dbReference type="Proteomes" id="UP000008227">
    <property type="component" value="Chromosome 9"/>
</dbReference>
<dbReference type="GO" id="GO:0000287">
    <property type="term" value="F:magnesium ion binding"/>
    <property type="evidence" value="ECO:0007669"/>
    <property type="project" value="Ensembl"/>
</dbReference>
<comment type="similarity">
    <text evidence="1">Belongs to the P-Pant transferase superfamily. AcpS family.</text>
</comment>
<reference evidence="11" key="2">
    <citation type="journal article" date="2020" name="Gigascience">
        <title>An improved pig reference genome sequence to enable pig genetics and genomics research.</title>
        <authorList>
            <person name="Warr A."/>
            <person name="Affara N."/>
            <person name="Aken B."/>
            <person name="Beiki H."/>
            <person name="Bickhart D.M."/>
            <person name="Billis K."/>
            <person name="Chow W."/>
            <person name="Eory L."/>
            <person name="Finlayson H.A."/>
            <person name="Flicek P."/>
            <person name="Giron C.G."/>
            <person name="Griffin D.K."/>
            <person name="Hall R."/>
            <person name="Hannum G."/>
            <person name="Hourlier T."/>
            <person name="Howe K."/>
            <person name="Hume D.A."/>
            <person name="Izuogu O."/>
            <person name="Kim K."/>
            <person name="Koren S."/>
            <person name="Liu H."/>
            <person name="Manchanda N."/>
            <person name="Martin F.J."/>
            <person name="Nonneman D.J."/>
            <person name="O'Connor R.E."/>
            <person name="Phillippy A.M."/>
            <person name="Rohrer G.A."/>
            <person name="Rosen B.D."/>
            <person name="Rund L.A."/>
            <person name="Sargent C.A."/>
            <person name="Schook L.B."/>
            <person name="Schroeder S.G."/>
            <person name="Schwartz A.S."/>
            <person name="Skinner B.M."/>
            <person name="Talbot R."/>
            <person name="Tseng E."/>
            <person name="Tuggle C.K."/>
            <person name="Watson M."/>
            <person name="Smith T.P.L."/>
            <person name="Archibald A.L."/>
        </authorList>
    </citation>
    <scope>NUCLEOTIDE SEQUENCE [LARGE SCALE GENOMIC DNA]</scope>
    <source>
        <strain evidence="11">Duroc</strain>
    </source>
</reference>
<evidence type="ECO:0000256" key="2">
    <source>
        <dbReference type="ARBA" id="ARBA00013172"/>
    </source>
</evidence>
<dbReference type="InterPro" id="IPR008278">
    <property type="entry name" value="4-PPantetheinyl_Trfase_dom"/>
</dbReference>
<dbReference type="EC" id="2.7.8.7" evidence="2"/>
<evidence type="ECO:0000313" key="13">
    <source>
        <dbReference type="VGNC" id="VGNC:84943"/>
    </source>
</evidence>
<dbReference type="Reactome" id="R-SSC-199220">
    <property type="pathway name" value="Vitamin B5 (pantothenate) metabolism"/>
</dbReference>
<dbReference type="Bgee" id="ENSSSCG00000014998">
    <property type="expression patterns" value="Expressed in Ammon's horn and 46 other cell types or tissues"/>
</dbReference>
<evidence type="ECO:0000313" key="12">
    <source>
        <dbReference type="Proteomes" id="UP000008227"/>
    </source>
</evidence>
<dbReference type="Gene3D" id="3.90.470.20">
    <property type="entry name" value="4'-phosphopantetheinyl transferase domain"/>
    <property type="match status" value="2"/>
</dbReference>
<organism evidence="11 12">
    <name type="scientific">Sus scrofa</name>
    <name type="common">Pig</name>
    <dbReference type="NCBI Taxonomy" id="9823"/>
    <lineage>
        <taxon>Eukaryota</taxon>
        <taxon>Metazoa</taxon>
        <taxon>Chordata</taxon>
        <taxon>Craniata</taxon>
        <taxon>Vertebrata</taxon>
        <taxon>Euteleostomi</taxon>
        <taxon>Mammalia</taxon>
        <taxon>Eutheria</taxon>
        <taxon>Laurasiatheria</taxon>
        <taxon>Artiodactyla</taxon>
        <taxon>Suina</taxon>
        <taxon>Suidae</taxon>
        <taxon>Sus</taxon>
    </lineage>
</organism>
<dbReference type="Ensembl" id="ENSSSCT00000060544.3">
    <property type="protein sequence ID" value="ENSSSCP00000047584.2"/>
    <property type="gene ID" value="ENSSSCG00000014998.5"/>
</dbReference>
<evidence type="ECO:0000256" key="4">
    <source>
        <dbReference type="ARBA" id="ARBA00022679"/>
    </source>
</evidence>
<dbReference type="PANTHER" id="PTHR12215">
    <property type="entry name" value="PHOSPHOPANTETHEINE TRANSFERASE"/>
    <property type="match status" value="1"/>
</dbReference>
<feature type="domain" description="4'-phosphopantetheinyl transferase N-terminal" evidence="10">
    <location>
        <begin position="88"/>
        <end position="148"/>
    </location>
</feature>
<proteinExistence type="evidence at protein level"/>
<dbReference type="Pfam" id="PF01648">
    <property type="entry name" value="ACPS"/>
    <property type="match status" value="1"/>
</dbReference>
<feature type="domain" description="4'-phosphopantetheinyl transferase" evidence="9">
    <location>
        <begin position="151"/>
        <end position="268"/>
    </location>
</feature>
<accession>A0A287AUH5</accession>
<dbReference type="AlphaFoldDB" id="A0A287AUH5"/>
<evidence type="ECO:0000256" key="1">
    <source>
        <dbReference type="ARBA" id="ARBA00006195"/>
    </source>
</evidence>
<evidence type="ECO:0000256" key="8">
    <source>
        <dbReference type="ARBA" id="ARBA00048794"/>
    </source>
</evidence>
<reference evidence="11" key="4">
    <citation type="submission" date="2025-09" db="UniProtKB">
        <authorList>
            <consortium name="Ensembl"/>
        </authorList>
    </citation>
    <scope>IDENTIFICATION</scope>
</reference>
<dbReference type="GO" id="GO:0051604">
    <property type="term" value="P:protein maturation"/>
    <property type="evidence" value="ECO:0007669"/>
    <property type="project" value="Ensembl"/>
</dbReference>
<evidence type="ECO:0000259" key="9">
    <source>
        <dbReference type="Pfam" id="PF01648"/>
    </source>
</evidence>
<evidence type="ECO:0000313" key="11">
    <source>
        <dbReference type="Ensembl" id="ENSSSCP00000047584.2"/>
    </source>
</evidence>